<dbReference type="GeneTree" id="ENSGT00940000180603"/>
<accession>A0A3B4GCG2</accession>
<proteinExistence type="predicted"/>
<protein>
    <submittedName>
        <fullName evidence="1">Uncharacterized protein</fullName>
    </submittedName>
</protein>
<evidence type="ECO:0000313" key="1">
    <source>
        <dbReference type="Ensembl" id="ENSPNYP00000019303.1"/>
    </source>
</evidence>
<dbReference type="Ensembl" id="ENSPNYT00000019787.1">
    <property type="protein sequence ID" value="ENSPNYP00000019303.1"/>
    <property type="gene ID" value="ENSPNYG00000014601.1"/>
</dbReference>
<reference evidence="1" key="1">
    <citation type="submission" date="2023-09" db="UniProtKB">
        <authorList>
            <consortium name="Ensembl"/>
        </authorList>
    </citation>
    <scope>IDENTIFICATION</scope>
</reference>
<sequence>MNLSFYVWCSQQKGRTLHFDEDVLKEKPQNQYKAHSGGKMKRELYLPLCWNQNCYRPLEKERKGRTAERLLREAWKYIR</sequence>
<organism evidence="1">
    <name type="scientific">Pundamilia nyererei</name>
    <dbReference type="NCBI Taxonomy" id="303518"/>
    <lineage>
        <taxon>Eukaryota</taxon>
        <taxon>Metazoa</taxon>
        <taxon>Chordata</taxon>
        <taxon>Craniata</taxon>
        <taxon>Vertebrata</taxon>
        <taxon>Euteleostomi</taxon>
        <taxon>Actinopterygii</taxon>
        <taxon>Neopterygii</taxon>
        <taxon>Teleostei</taxon>
        <taxon>Neoteleostei</taxon>
        <taxon>Acanthomorphata</taxon>
        <taxon>Ovalentaria</taxon>
        <taxon>Cichlomorphae</taxon>
        <taxon>Cichliformes</taxon>
        <taxon>Cichlidae</taxon>
        <taxon>African cichlids</taxon>
        <taxon>Pseudocrenilabrinae</taxon>
        <taxon>Haplochromini</taxon>
        <taxon>Pundamilia</taxon>
    </lineage>
</organism>
<name>A0A3B4GCG2_9CICH</name>
<dbReference type="AlphaFoldDB" id="A0A3B4GCG2"/>